<evidence type="ECO:0000313" key="3">
    <source>
        <dbReference type="Proteomes" id="UP000095059"/>
    </source>
</evidence>
<organism evidence="2 3">
    <name type="scientific">Aliivibrio logei 5S-186</name>
    <dbReference type="NCBI Taxonomy" id="626086"/>
    <lineage>
        <taxon>Bacteria</taxon>
        <taxon>Pseudomonadati</taxon>
        <taxon>Pseudomonadota</taxon>
        <taxon>Gammaproteobacteria</taxon>
        <taxon>Vibrionales</taxon>
        <taxon>Vibrionaceae</taxon>
        <taxon>Aliivibrio</taxon>
    </lineage>
</organism>
<comment type="caution">
    <text evidence="2">The sequence shown here is derived from an EMBL/GenBank/DDBJ whole genome shotgun (WGS) entry which is preliminary data.</text>
</comment>
<dbReference type="Proteomes" id="UP000095059">
    <property type="component" value="Unassembled WGS sequence"/>
</dbReference>
<protein>
    <recommendedName>
        <fullName evidence="4">OmpA-like domain-containing protein</fullName>
    </recommendedName>
</protein>
<name>A0ABX3AXX3_ALILO</name>
<evidence type="ECO:0000256" key="1">
    <source>
        <dbReference type="SAM" id="Coils"/>
    </source>
</evidence>
<evidence type="ECO:0008006" key="4">
    <source>
        <dbReference type="Google" id="ProtNLM"/>
    </source>
</evidence>
<reference evidence="2 3" key="1">
    <citation type="journal article" date="2012" name="Science">
        <title>Ecological populations of bacteria act as socially cohesive units of antibiotic production and resistance.</title>
        <authorList>
            <person name="Cordero O.X."/>
            <person name="Wildschutte H."/>
            <person name="Kirkup B."/>
            <person name="Proehl S."/>
            <person name="Ngo L."/>
            <person name="Hussain F."/>
            <person name="Le Roux F."/>
            <person name="Mincer T."/>
            <person name="Polz M.F."/>
        </authorList>
    </citation>
    <scope>NUCLEOTIDE SEQUENCE [LARGE SCALE GENOMIC DNA]</scope>
    <source>
        <strain evidence="2 3">5S-186</strain>
    </source>
</reference>
<evidence type="ECO:0000313" key="2">
    <source>
        <dbReference type="EMBL" id="OEF18993.1"/>
    </source>
</evidence>
<feature type="coiled-coil region" evidence="1">
    <location>
        <begin position="12"/>
        <end position="39"/>
    </location>
</feature>
<accession>A0ABX3AXX3</accession>
<proteinExistence type="predicted"/>
<keyword evidence="1" id="KW-0175">Coiled coil</keyword>
<dbReference type="EMBL" id="AJYJ02000049">
    <property type="protein sequence ID" value="OEF18993.1"/>
    <property type="molecule type" value="Genomic_DNA"/>
</dbReference>
<gene>
    <name evidence="2" type="ORF">A1Q5_18585</name>
</gene>
<keyword evidence="3" id="KW-1185">Reference proteome</keyword>
<sequence length="113" mass="13315">MPLYSNKIVSIKRRSTSKIKELEQDLLKLKRLLHKTIMDNYIFKVRLISDKCRGKVLPNVLLKLKKKAINKLEYNNIEVTEQISNPEANKRKVVDRRANVLEILIRQSETTKK</sequence>